<comment type="caution">
    <text evidence="2">The sequence shown here is derived from an EMBL/GenBank/DDBJ whole genome shotgun (WGS) entry which is preliminary data.</text>
</comment>
<sequence length="112" mass="11445">MTALRSSMVSREVVPFYLSLALLGGLALGLDALLHISGQVWKKASGTSPTALAAEAIAALCKLEAAALANLNAAVDAMAVRGVRVLAVATAAPSDRNWPETQSGCRSRGRGA</sequence>
<keyword evidence="3" id="KW-1185">Reference proteome</keyword>
<evidence type="ECO:0000313" key="2">
    <source>
        <dbReference type="EMBL" id="MBB3858811.1"/>
    </source>
</evidence>
<dbReference type="Proteomes" id="UP000562395">
    <property type="component" value="Unassembled WGS sequence"/>
</dbReference>
<protein>
    <submittedName>
        <fullName evidence="2">Magnesium-transporting ATPase (P-type)</fullName>
    </submittedName>
</protein>
<dbReference type="Gene3D" id="3.40.1110.10">
    <property type="entry name" value="Calcium-transporting ATPase, cytoplasmic domain N"/>
    <property type="match status" value="1"/>
</dbReference>
<proteinExistence type="predicted"/>
<dbReference type="EMBL" id="JACICY010000001">
    <property type="protein sequence ID" value="MBB3858811.1"/>
    <property type="molecule type" value="Genomic_DNA"/>
</dbReference>
<dbReference type="RefSeq" id="WP_221214441.1">
    <property type="nucleotide sequence ID" value="NZ_JACICY010000001.1"/>
</dbReference>
<dbReference type="InterPro" id="IPR023299">
    <property type="entry name" value="ATPase_P-typ_cyto_dom_N"/>
</dbReference>
<feature type="region of interest" description="Disordered" evidence="1">
    <location>
        <begin position="93"/>
        <end position="112"/>
    </location>
</feature>
<name>A0A7W6EU71_9SPHN</name>
<evidence type="ECO:0000256" key="1">
    <source>
        <dbReference type="SAM" id="MobiDB-lite"/>
    </source>
</evidence>
<evidence type="ECO:0000313" key="3">
    <source>
        <dbReference type="Proteomes" id="UP000562395"/>
    </source>
</evidence>
<dbReference type="GO" id="GO:0000166">
    <property type="term" value="F:nucleotide binding"/>
    <property type="evidence" value="ECO:0007669"/>
    <property type="project" value="InterPro"/>
</dbReference>
<dbReference type="AlphaFoldDB" id="A0A7W6EU71"/>
<reference evidence="2 3" key="1">
    <citation type="submission" date="2020-08" db="EMBL/GenBank/DDBJ databases">
        <title>Genomic Encyclopedia of Type Strains, Phase IV (KMG-IV): sequencing the most valuable type-strain genomes for metagenomic binning, comparative biology and taxonomic classification.</title>
        <authorList>
            <person name="Goeker M."/>
        </authorList>
    </citation>
    <scope>NUCLEOTIDE SEQUENCE [LARGE SCALE GENOMIC DNA]</scope>
    <source>
        <strain evidence="2 3">DSM 14552</strain>
    </source>
</reference>
<accession>A0A7W6EU71</accession>
<gene>
    <name evidence="2" type="ORF">GGQ88_000051</name>
</gene>
<organism evidence="2 3">
    <name type="scientific">Novosphingobium hassiacum</name>
    <dbReference type="NCBI Taxonomy" id="173676"/>
    <lineage>
        <taxon>Bacteria</taxon>
        <taxon>Pseudomonadati</taxon>
        <taxon>Pseudomonadota</taxon>
        <taxon>Alphaproteobacteria</taxon>
        <taxon>Sphingomonadales</taxon>
        <taxon>Sphingomonadaceae</taxon>
        <taxon>Novosphingobium</taxon>
    </lineage>
</organism>